<comment type="caution">
    <text evidence="1">The sequence shown here is derived from an EMBL/GenBank/DDBJ whole genome shotgun (WGS) entry which is preliminary data.</text>
</comment>
<keyword evidence="2" id="KW-1185">Reference proteome</keyword>
<organism evidence="1 2">
    <name type="scientific">Persea americana</name>
    <name type="common">Avocado</name>
    <dbReference type="NCBI Taxonomy" id="3435"/>
    <lineage>
        <taxon>Eukaryota</taxon>
        <taxon>Viridiplantae</taxon>
        <taxon>Streptophyta</taxon>
        <taxon>Embryophyta</taxon>
        <taxon>Tracheophyta</taxon>
        <taxon>Spermatophyta</taxon>
        <taxon>Magnoliopsida</taxon>
        <taxon>Magnoliidae</taxon>
        <taxon>Laurales</taxon>
        <taxon>Lauraceae</taxon>
        <taxon>Persea</taxon>
    </lineage>
</organism>
<reference evidence="1 2" key="1">
    <citation type="journal article" date="2022" name="Hortic Res">
        <title>A haplotype resolved chromosomal level avocado genome allows analysis of novel avocado genes.</title>
        <authorList>
            <person name="Nath O."/>
            <person name="Fletcher S.J."/>
            <person name="Hayward A."/>
            <person name="Shaw L.M."/>
            <person name="Masouleh A.K."/>
            <person name="Furtado A."/>
            <person name="Henry R.J."/>
            <person name="Mitter N."/>
        </authorList>
    </citation>
    <scope>NUCLEOTIDE SEQUENCE [LARGE SCALE GENOMIC DNA]</scope>
    <source>
        <strain evidence="2">cv. Hass</strain>
    </source>
</reference>
<protein>
    <submittedName>
        <fullName evidence="1">Uncharacterized protein</fullName>
    </submittedName>
</protein>
<sequence length="209" mass="23871">MEGEKRSDCAILRKPNREIDRDLSASHLSPLAHFSCSASLSSRRHGKSTDRLKPSLRRLVSSLLVSDPAWPQALLPSIKISRWLIAESRLPPLNLDIYVPRDERFRHLKMSDFLAYALKSLVQFLVPEIKALCDSTPNEFDTFQDVLNLYEGGIKLPDSPALDKIRDMIPLEMIKELVRTDGERLLKFPLPQVIKGMYNVVLTLEYNVM</sequence>
<proteinExistence type="predicted"/>
<dbReference type="Proteomes" id="UP001234297">
    <property type="component" value="Chromosome 3"/>
</dbReference>
<evidence type="ECO:0000313" key="2">
    <source>
        <dbReference type="Proteomes" id="UP001234297"/>
    </source>
</evidence>
<gene>
    <name evidence="1" type="ORF">MRB53_012241</name>
</gene>
<dbReference type="EMBL" id="CM056811">
    <property type="protein sequence ID" value="KAJ8637974.1"/>
    <property type="molecule type" value="Genomic_DNA"/>
</dbReference>
<evidence type="ECO:0000313" key="1">
    <source>
        <dbReference type="EMBL" id="KAJ8637974.1"/>
    </source>
</evidence>
<name>A0ACC2LX08_PERAE</name>
<accession>A0ACC2LX08</accession>